<gene>
    <name evidence="2" type="ORF">CWI78_09495</name>
</gene>
<comment type="caution">
    <text evidence="2">The sequence shown here is derived from an EMBL/GenBank/DDBJ whole genome shotgun (WGS) entry which is preliminary data.</text>
</comment>
<dbReference type="AlphaFoldDB" id="A0A432YYH8"/>
<keyword evidence="1" id="KW-0472">Membrane</keyword>
<keyword evidence="3" id="KW-1185">Reference proteome</keyword>
<dbReference type="EMBL" id="PIQC01000006">
    <property type="protein sequence ID" value="RUO68440.1"/>
    <property type="molecule type" value="Genomic_DNA"/>
</dbReference>
<keyword evidence="1" id="KW-1133">Transmembrane helix</keyword>
<protein>
    <submittedName>
        <fullName evidence="2">Uncharacterized protein</fullName>
    </submittedName>
</protein>
<reference evidence="3" key="1">
    <citation type="journal article" date="2018" name="Front. Microbiol.">
        <title>Genome-Based Analysis Reveals the Taxonomy and Diversity of the Family Idiomarinaceae.</title>
        <authorList>
            <person name="Liu Y."/>
            <person name="Lai Q."/>
            <person name="Shao Z."/>
        </authorList>
    </citation>
    <scope>NUCLEOTIDE SEQUENCE [LARGE SCALE GENOMIC DNA]</scope>
    <source>
        <strain evidence="3">R22</strain>
    </source>
</reference>
<proteinExistence type="predicted"/>
<feature type="transmembrane region" description="Helical" evidence="1">
    <location>
        <begin position="48"/>
        <end position="68"/>
    </location>
</feature>
<feature type="transmembrane region" description="Helical" evidence="1">
    <location>
        <begin position="20"/>
        <end position="41"/>
    </location>
</feature>
<dbReference type="Proteomes" id="UP000288058">
    <property type="component" value="Unassembled WGS sequence"/>
</dbReference>
<dbReference type="RefSeq" id="WP_126782533.1">
    <property type="nucleotide sequence ID" value="NZ_PIQC01000006.1"/>
</dbReference>
<name>A0A432YYH8_9GAMM</name>
<evidence type="ECO:0000256" key="1">
    <source>
        <dbReference type="SAM" id="Phobius"/>
    </source>
</evidence>
<sequence>MKLSDIKEILSLDWTTNKAIGAIFVLVASMLSVSLPIAIELPILTKFMILLVFYSAVYFVLAKVVLIMCRCTLRASNYCHRIFSSIKAVECLSDDEAIILNKCIDENGVYRNHHEVKKIISKCVGVRKHDVNSKVLLLNWFATAFVKLKFKKLKNQQKLGVVQNFNGNIAKYLAVFFNRDVDSLKNQHGLIPYEVTEYYEDLSRYGLVTITKSKSSSVYALDKGLSKQLSAKYFEAEKGVAPIELKDSEVQYHAYTTGGGLVSGNTT</sequence>
<evidence type="ECO:0000313" key="2">
    <source>
        <dbReference type="EMBL" id="RUO68440.1"/>
    </source>
</evidence>
<accession>A0A432YYH8</accession>
<evidence type="ECO:0000313" key="3">
    <source>
        <dbReference type="Proteomes" id="UP000288058"/>
    </source>
</evidence>
<keyword evidence="1" id="KW-0812">Transmembrane</keyword>
<organism evidence="2 3">
    <name type="scientific">Idiomarina ramblicola</name>
    <dbReference type="NCBI Taxonomy" id="263724"/>
    <lineage>
        <taxon>Bacteria</taxon>
        <taxon>Pseudomonadati</taxon>
        <taxon>Pseudomonadota</taxon>
        <taxon>Gammaproteobacteria</taxon>
        <taxon>Alteromonadales</taxon>
        <taxon>Idiomarinaceae</taxon>
        <taxon>Idiomarina</taxon>
    </lineage>
</organism>